<protein>
    <submittedName>
        <fullName evidence="3 4">Uncharacterized protein</fullName>
    </submittedName>
</protein>
<reference evidence="4" key="3">
    <citation type="submission" date="2022-06" db="UniProtKB">
        <authorList>
            <consortium name="EnsemblMetazoa"/>
        </authorList>
    </citation>
    <scope>IDENTIFICATION</scope>
</reference>
<keyword evidence="2" id="KW-0472">Membrane</keyword>
<keyword evidence="2" id="KW-0812">Transmembrane</keyword>
<evidence type="ECO:0000313" key="4">
    <source>
        <dbReference type="EnsemblMetazoa" id="KAF7496748.1"/>
    </source>
</evidence>
<feature type="region of interest" description="Disordered" evidence="1">
    <location>
        <begin position="84"/>
        <end position="115"/>
    </location>
</feature>
<dbReference type="Proteomes" id="UP000070412">
    <property type="component" value="Unassembled WGS sequence"/>
</dbReference>
<evidence type="ECO:0000256" key="2">
    <source>
        <dbReference type="SAM" id="Phobius"/>
    </source>
</evidence>
<evidence type="ECO:0000256" key="1">
    <source>
        <dbReference type="SAM" id="MobiDB-lite"/>
    </source>
</evidence>
<dbReference type="AlphaFoldDB" id="A0A834RL74"/>
<feature type="transmembrane region" description="Helical" evidence="2">
    <location>
        <begin position="51"/>
        <end position="74"/>
    </location>
</feature>
<accession>A0A834RL74</accession>
<reference evidence="3" key="2">
    <citation type="submission" date="2020-01" db="EMBL/GenBank/DDBJ databases">
        <authorList>
            <person name="Korhonen P.K.K."/>
            <person name="Guangxu M.G."/>
            <person name="Wang T.W."/>
            <person name="Stroehlein A.J.S."/>
            <person name="Young N.D."/>
            <person name="Ang C.-S.A."/>
            <person name="Fernando D.W.F."/>
            <person name="Lu H.L."/>
            <person name="Taylor S.T."/>
            <person name="Ehtesham M.E.M."/>
            <person name="Najaraj S.H.N."/>
            <person name="Harsha G.H.G."/>
            <person name="Madugundu A.M."/>
            <person name="Renuse S.R."/>
            <person name="Holt D.H."/>
            <person name="Pandey A.P."/>
            <person name="Papenfuss A.P."/>
            <person name="Gasser R.B.G."/>
            <person name="Fischer K.F."/>
        </authorList>
    </citation>
    <scope>NUCLEOTIDE SEQUENCE</scope>
    <source>
        <strain evidence="3">SSS_KF_BRIS2020</strain>
    </source>
</reference>
<sequence>MDEKACIDFFENQTGGFLSNLKSFSIVSVQDCEAIRFSNFENEYDFFHENYIALLIVILILLILLILCIFVLIIRYQKHKKQKSGLKRNAPTEENSNRNQENSNRNQEISKNSKRLETETFEIEASPEIISLNTEISSVEKNIKYDSTSEMISQFERAWHSTQNRIIHLFEE</sequence>
<keyword evidence="2" id="KW-1133">Transmembrane helix</keyword>
<evidence type="ECO:0000313" key="3">
    <source>
        <dbReference type="EMBL" id="KAF7496748.1"/>
    </source>
</evidence>
<feature type="compositionally biased region" description="Low complexity" evidence="1">
    <location>
        <begin position="93"/>
        <end position="107"/>
    </location>
</feature>
<gene>
    <name evidence="3" type="ORF">SSS_8548</name>
</gene>
<reference evidence="5" key="1">
    <citation type="journal article" date="2020" name="PLoS Negl. Trop. Dis.">
        <title>High-quality nuclear genome for Sarcoptes scabiei-A critical resource for a neglected parasite.</title>
        <authorList>
            <person name="Korhonen P.K."/>
            <person name="Gasser R.B."/>
            <person name="Ma G."/>
            <person name="Wang T."/>
            <person name="Stroehlein A.J."/>
            <person name="Young N.D."/>
            <person name="Ang C.S."/>
            <person name="Fernando D.D."/>
            <person name="Lu H.C."/>
            <person name="Taylor S."/>
            <person name="Reynolds S.L."/>
            <person name="Mofiz E."/>
            <person name="Najaraj S.H."/>
            <person name="Gowda H."/>
            <person name="Madugundu A."/>
            <person name="Renuse S."/>
            <person name="Holt D."/>
            <person name="Pandey A."/>
            <person name="Papenfuss A.T."/>
            <person name="Fischer K."/>
        </authorList>
    </citation>
    <scope>NUCLEOTIDE SEQUENCE [LARGE SCALE GENOMIC DNA]</scope>
</reference>
<evidence type="ECO:0000313" key="5">
    <source>
        <dbReference type="Proteomes" id="UP000070412"/>
    </source>
</evidence>
<keyword evidence="5" id="KW-1185">Reference proteome</keyword>
<dbReference type="EMBL" id="WVUK01000001">
    <property type="protein sequence ID" value="KAF7496748.1"/>
    <property type="molecule type" value="Genomic_DNA"/>
</dbReference>
<proteinExistence type="predicted"/>
<organism evidence="3">
    <name type="scientific">Sarcoptes scabiei</name>
    <name type="common">Itch mite</name>
    <name type="synonym">Acarus scabiei</name>
    <dbReference type="NCBI Taxonomy" id="52283"/>
    <lineage>
        <taxon>Eukaryota</taxon>
        <taxon>Metazoa</taxon>
        <taxon>Ecdysozoa</taxon>
        <taxon>Arthropoda</taxon>
        <taxon>Chelicerata</taxon>
        <taxon>Arachnida</taxon>
        <taxon>Acari</taxon>
        <taxon>Acariformes</taxon>
        <taxon>Sarcoptiformes</taxon>
        <taxon>Astigmata</taxon>
        <taxon>Psoroptidia</taxon>
        <taxon>Sarcoptoidea</taxon>
        <taxon>Sarcoptidae</taxon>
        <taxon>Sarcoptinae</taxon>
        <taxon>Sarcoptes</taxon>
    </lineage>
</organism>
<name>A0A834RL74_SARSC</name>
<dbReference type="EnsemblMetazoa" id="SSS_8548s_mrna">
    <property type="protein sequence ID" value="KAF7496748.1"/>
    <property type="gene ID" value="SSS_8548"/>
</dbReference>